<gene>
    <name evidence="6" type="ORF">SAE02_52850</name>
</gene>
<dbReference type="AlphaFoldDB" id="A0A512DXD1"/>
<dbReference type="GO" id="GO:0046872">
    <property type="term" value="F:metal ion binding"/>
    <property type="evidence" value="ECO:0007669"/>
    <property type="project" value="UniProtKB-KW"/>
</dbReference>
<keyword evidence="4" id="KW-0862">Zinc</keyword>
<dbReference type="SUPFAM" id="SSF53187">
    <property type="entry name" value="Zn-dependent exopeptidases"/>
    <property type="match status" value="1"/>
</dbReference>
<dbReference type="InterPro" id="IPR053138">
    <property type="entry name" value="N-alpha-Ac-DABA_deacetylase"/>
</dbReference>
<keyword evidence="2" id="KW-0479">Metal-binding</keyword>
<name>A0A512DXD1_9PROT</name>
<dbReference type="RefSeq" id="WP_044436320.1">
    <property type="nucleotide sequence ID" value="NZ_BJYZ01000026.1"/>
</dbReference>
<evidence type="ECO:0000256" key="2">
    <source>
        <dbReference type="ARBA" id="ARBA00022723"/>
    </source>
</evidence>
<comment type="caution">
    <text evidence="6">The sequence shown here is derived from an EMBL/GenBank/DDBJ whole genome shotgun (WGS) entry which is preliminary data.</text>
</comment>
<comment type="cofactor">
    <cofactor evidence="1">
        <name>Zn(2+)</name>
        <dbReference type="ChEBI" id="CHEBI:29105"/>
    </cofactor>
</comment>
<dbReference type="EMBL" id="BJYZ01000026">
    <property type="protein sequence ID" value="GEO41137.1"/>
    <property type="molecule type" value="Genomic_DNA"/>
</dbReference>
<dbReference type="PANTHER" id="PTHR37326:SF1">
    <property type="entry name" value="BLL3975 PROTEIN"/>
    <property type="match status" value="1"/>
</dbReference>
<organism evidence="6 7">
    <name type="scientific">Skermanella aerolata</name>
    <dbReference type="NCBI Taxonomy" id="393310"/>
    <lineage>
        <taxon>Bacteria</taxon>
        <taxon>Pseudomonadati</taxon>
        <taxon>Pseudomonadota</taxon>
        <taxon>Alphaproteobacteria</taxon>
        <taxon>Rhodospirillales</taxon>
        <taxon>Azospirillaceae</taxon>
        <taxon>Skermanella</taxon>
    </lineage>
</organism>
<evidence type="ECO:0000256" key="4">
    <source>
        <dbReference type="ARBA" id="ARBA00022833"/>
    </source>
</evidence>
<evidence type="ECO:0000313" key="6">
    <source>
        <dbReference type="EMBL" id="GEO41137.1"/>
    </source>
</evidence>
<protein>
    <submittedName>
        <fullName evidence="6">Succinylglutamate desuccinylase/aspartoacylase</fullName>
    </submittedName>
</protein>
<feature type="domain" description="Succinylglutamate desuccinylase/Aspartoacylase catalytic" evidence="5">
    <location>
        <begin position="33"/>
        <end position="112"/>
    </location>
</feature>
<dbReference type="Pfam" id="PF24827">
    <property type="entry name" value="AstE_AspA_cat"/>
    <property type="match status" value="1"/>
</dbReference>
<dbReference type="InterPro" id="IPR055438">
    <property type="entry name" value="AstE_AspA_cat"/>
</dbReference>
<dbReference type="GO" id="GO:0016788">
    <property type="term" value="F:hydrolase activity, acting on ester bonds"/>
    <property type="evidence" value="ECO:0007669"/>
    <property type="project" value="InterPro"/>
</dbReference>
<keyword evidence="3" id="KW-0378">Hydrolase</keyword>
<evidence type="ECO:0000313" key="7">
    <source>
        <dbReference type="Proteomes" id="UP000321523"/>
    </source>
</evidence>
<dbReference type="Proteomes" id="UP000321523">
    <property type="component" value="Unassembled WGS sequence"/>
</dbReference>
<dbReference type="Gene3D" id="3.40.630.10">
    <property type="entry name" value="Zn peptidases"/>
    <property type="match status" value="1"/>
</dbReference>
<evidence type="ECO:0000256" key="3">
    <source>
        <dbReference type="ARBA" id="ARBA00022801"/>
    </source>
</evidence>
<sequence>MAKTVVALPLPSQHLGTARTITVHRYGNPAGRPKAYIQAGLHADEIPGMLTAHHLIARLDEADRQGAIKGAIVVVPVANPIGLDQYVAGRLYGRSSLEHGQNFNRGFADLVNSIVPRLEERLGSDAAGNVAAIRSALLDGLADLHPSNDLHELRRTLLTMAIDADFVLDLHCDLESLMHMYTSDELWPEAADLASQLGCRVVMLAGDSGGDPFDEACSMAWWKLRNHFGDRFPIPNACLSATIELRGKSDVEDGSAASDADNLFRFLQRRGLVAGHPGPVPPLRCAATPLSGVDRLITPVPGILAYRRQIGDLVQAGEVIADIVDPTAEDPRTARTPLTTRTSGILWSRNQTKMAVAGESVAAIAGAEPLSGRKWSLLVD</sequence>
<reference evidence="6 7" key="1">
    <citation type="submission" date="2019-07" db="EMBL/GenBank/DDBJ databases">
        <title>Whole genome shotgun sequence of Skermanella aerolata NBRC 106429.</title>
        <authorList>
            <person name="Hosoyama A."/>
            <person name="Uohara A."/>
            <person name="Ohji S."/>
            <person name="Ichikawa N."/>
        </authorList>
    </citation>
    <scope>NUCLEOTIDE SEQUENCE [LARGE SCALE GENOMIC DNA]</scope>
    <source>
        <strain evidence="6 7">NBRC 106429</strain>
    </source>
</reference>
<dbReference type="CDD" id="cd06250">
    <property type="entry name" value="M14_PaAOTO_like"/>
    <property type="match status" value="1"/>
</dbReference>
<accession>A0A512DXD1</accession>
<evidence type="ECO:0000256" key="1">
    <source>
        <dbReference type="ARBA" id="ARBA00001947"/>
    </source>
</evidence>
<evidence type="ECO:0000259" key="5">
    <source>
        <dbReference type="Pfam" id="PF24827"/>
    </source>
</evidence>
<keyword evidence="7" id="KW-1185">Reference proteome</keyword>
<dbReference type="PANTHER" id="PTHR37326">
    <property type="entry name" value="BLL3975 PROTEIN"/>
    <property type="match status" value="1"/>
</dbReference>
<proteinExistence type="predicted"/>